<dbReference type="GO" id="GO:0016491">
    <property type="term" value="F:oxidoreductase activity"/>
    <property type="evidence" value="ECO:0007669"/>
    <property type="project" value="InterPro"/>
</dbReference>
<dbReference type="PANTHER" id="PTHR43677:SF4">
    <property type="entry name" value="QUINONE OXIDOREDUCTASE-LIKE PROTEIN 2"/>
    <property type="match status" value="1"/>
</dbReference>
<dbReference type="Gene3D" id="3.90.180.10">
    <property type="entry name" value="Medium-chain alcohol dehydrogenases, catalytic domain"/>
    <property type="match status" value="2"/>
</dbReference>
<dbReference type="SUPFAM" id="SSF51735">
    <property type="entry name" value="NAD(P)-binding Rossmann-fold domains"/>
    <property type="match status" value="1"/>
</dbReference>
<dbReference type="SUPFAM" id="SSF50129">
    <property type="entry name" value="GroES-like"/>
    <property type="match status" value="1"/>
</dbReference>
<dbReference type="FunCoup" id="A0A1I4JNI5">
    <property type="interactions" value="105"/>
</dbReference>
<evidence type="ECO:0000313" key="3">
    <source>
        <dbReference type="Proteomes" id="UP000199152"/>
    </source>
</evidence>
<dbReference type="PANTHER" id="PTHR43677">
    <property type="entry name" value="SHORT-CHAIN DEHYDROGENASE/REDUCTASE"/>
    <property type="match status" value="1"/>
</dbReference>
<accession>A0A1I4JNI5</accession>
<dbReference type="InParanoid" id="A0A1I4JNI5"/>
<proteinExistence type="predicted"/>
<dbReference type="SMART" id="SM00829">
    <property type="entry name" value="PKS_ER"/>
    <property type="match status" value="1"/>
</dbReference>
<dbReference type="InterPro" id="IPR013154">
    <property type="entry name" value="ADH-like_N"/>
</dbReference>
<sequence length="361" mass="39183">MKRVVVDRYGGPEVLRVVEDEIPRPGPGAVRVRVLAAGVSLTDAQLRAGTYLGVPRPPFTPGYDLIGVVDELGPECSRLHVGNRVAALTVYGAYAEHVCVPEAEVVEVPEGLDPAEVAGLVLTYTTAYQMLHRSAHVRTGERVLVHGAAGRVGVAVLELGALDGLRLYGTASARDRAAVERLGAVAIDYRTEDFVTRIKQLTGDGVDVVLDGIGGTTSIRSFRALRPGGRLVVYGHYAMLARGRAALRRWAAGWAEWYGTTATVALWGLLDPRRKTMAYRIQRMRDSRQWLPVSGRRPARLVGGGPRNPQWFREDLGVLLELLAADKIHPVVAERLPLSEARHAHELLESSAAKGKLVLVP</sequence>
<dbReference type="STRING" id="504800.SAMN04488085_11574"/>
<feature type="domain" description="Enoyl reductase (ER)" evidence="1">
    <location>
        <begin position="10"/>
        <end position="359"/>
    </location>
</feature>
<dbReference type="InterPro" id="IPR011032">
    <property type="entry name" value="GroES-like_sf"/>
</dbReference>
<dbReference type="InterPro" id="IPR020843">
    <property type="entry name" value="ER"/>
</dbReference>
<dbReference type="InterPro" id="IPR051397">
    <property type="entry name" value="Zn-ADH-like_protein"/>
</dbReference>
<dbReference type="OrthoDB" id="2665481at2"/>
<dbReference type="InterPro" id="IPR036291">
    <property type="entry name" value="NAD(P)-bd_dom_sf"/>
</dbReference>
<dbReference type="CDD" id="cd08273">
    <property type="entry name" value="MDR8"/>
    <property type="match status" value="1"/>
</dbReference>
<dbReference type="Pfam" id="PF08240">
    <property type="entry name" value="ADH_N"/>
    <property type="match status" value="1"/>
</dbReference>
<dbReference type="Pfam" id="PF13602">
    <property type="entry name" value="ADH_zinc_N_2"/>
    <property type="match status" value="1"/>
</dbReference>
<dbReference type="RefSeq" id="WP_091328738.1">
    <property type="nucleotide sequence ID" value="NZ_FOSW01000015.1"/>
</dbReference>
<evidence type="ECO:0000259" key="1">
    <source>
        <dbReference type="SMART" id="SM00829"/>
    </source>
</evidence>
<protein>
    <submittedName>
        <fullName evidence="2">Alcohol dehydrogenase GroES-like domain-containing protein</fullName>
    </submittedName>
</protein>
<organism evidence="2 3">
    <name type="scientific">Geodermatophilus ruber</name>
    <dbReference type="NCBI Taxonomy" id="504800"/>
    <lineage>
        <taxon>Bacteria</taxon>
        <taxon>Bacillati</taxon>
        <taxon>Actinomycetota</taxon>
        <taxon>Actinomycetes</taxon>
        <taxon>Geodermatophilales</taxon>
        <taxon>Geodermatophilaceae</taxon>
        <taxon>Geodermatophilus</taxon>
    </lineage>
</organism>
<name>A0A1I4JNI5_9ACTN</name>
<dbReference type="AlphaFoldDB" id="A0A1I4JNI5"/>
<reference evidence="2 3" key="1">
    <citation type="submission" date="2016-10" db="EMBL/GenBank/DDBJ databases">
        <authorList>
            <person name="de Groot N.N."/>
        </authorList>
    </citation>
    <scope>NUCLEOTIDE SEQUENCE [LARGE SCALE GENOMIC DNA]</scope>
    <source>
        <strain evidence="2 3">DSM 45317</strain>
    </source>
</reference>
<dbReference type="Gene3D" id="3.40.50.720">
    <property type="entry name" value="NAD(P)-binding Rossmann-like Domain"/>
    <property type="match status" value="1"/>
</dbReference>
<keyword evidence="3" id="KW-1185">Reference proteome</keyword>
<dbReference type="EMBL" id="FOSW01000015">
    <property type="protein sequence ID" value="SFL68099.1"/>
    <property type="molecule type" value="Genomic_DNA"/>
</dbReference>
<gene>
    <name evidence="2" type="ORF">SAMN04488085_11574</name>
</gene>
<dbReference type="Proteomes" id="UP000199152">
    <property type="component" value="Unassembled WGS sequence"/>
</dbReference>
<evidence type="ECO:0000313" key="2">
    <source>
        <dbReference type="EMBL" id="SFL68099.1"/>
    </source>
</evidence>